<protein>
    <submittedName>
        <fullName evidence="1">14258_t:CDS:1</fullName>
    </submittedName>
</protein>
<keyword evidence="2" id="KW-1185">Reference proteome</keyword>
<sequence length="172" mass="19040">KTKPLWGTNQWTKHVPSFREKYEAWIQKLLKLGLIVMEAFLYADPTPSALQVFLGPDTEVAKHAVDASLALPPEQGDAEGIWINADPIPGAVVCNIGEMWETWTCGLYRSTLHRPNFDALVQPLDAALRRIKEERCGNGSAEDQAGLKAKYPPVVYGEFLKGKVGGNFTEES</sequence>
<gene>
    <name evidence="1" type="ORF">ACOLOM_LOCUS9366</name>
</gene>
<evidence type="ECO:0000313" key="2">
    <source>
        <dbReference type="Proteomes" id="UP000789525"/>
    </source>
</evidence>
<proteinExistence type="predicted"/>
<dbReference type="EMBL" id="CAJVPT010026976">
    <property type="protein sequence ID" value="CAG8681647.1"/>
    <property type="molecule type" value="Genomic_DNA"/>
</dbReference>
<comment type="caution">
    <text evidence="1">The sequence shown here is derived from an EMBL/GenBank/DDBJ whole genome shotgun (WGS) entry which is preliminary data.</text>
</comment>
<accession>A0ACA9P3B5</accession>
<reference evidence="1" key="1">
    <citation type="submission" date="2021-06" db="EMBL/GenBank/DDBJ databases">
        <authorList>
            <person name="Kallberg Y."/>
            <person name="Tangrot J."/>
            <person name="Rosling A."/>
        </authorList>
    </citation>
    <scope>NUCLEOTIDE SEQUENCE</scope>
    <source>
        <strain evidence="1">CL356</strain>
    </source>
</reference>
<name>A0ACA9P3B5_9GLOM</name>
<organism evidence="1 2">
    <name type="scientific">Acaulospora colombiana</name>
    <dbReference type="NCBI Taxonomy" id="27376"/>
    <lineage>
        <taxon>Eukaryota</taxon>
        <taxon>Fungi</taxon>
        <taxon>Fungi incertae sedis</taxon>
        <taxon>Mucoromycota</taxon>
        <taxon>Glomeromycotina</taxon>
        <taxon>Glomeromycetes</taxon>
        <taxon>Diversisporales</taxon>
        <taxon>Acaulosporaceae</taxon>
        <taxon>Acaulospora</taxon>
    </lineage>
</organism>
<feature type="non-terminal residue" evidence="1">
    <location>
        <position position="1"/>
    </location>
</feature>
<evidence type="ECO:0000313" key="1">
    <source>
        <dbReference type="EMBL" id="CAG8681647.1"/>
    </source>
</evidence>
<dbReference type="Proteomes" id="UP000789525">
    <property type="component" value="Unassembled WGS sequence"/>
</dbReference>